<protein>
    <recommendedName>
        <fullName evidence="7">Transmembrane 9 superfamily member</fullName>
    </recommendedName>
</protein>
<keyword evidence="5 7" id="KW-1133">Transmembrane helix</keyword>
<dbReference type="GO" id="GO:0072657">
    <property type="term" value="P:protein localization to membrane"/>
    <property type="evidence" value="ECO:0007669"/>
    <property type="project" value="TreeGrafter"/>
</dbReference>
<keyword evidence="3 7" id="KW-0812">Transmembrane</keyword>
<keyword evidence="9" id="KW-1185">Reference proteome</keyword>
<evidence type="ECO:0000256" key="4">
    <source>
        <dbReference type="ARBA" id="ARBA00022729"/>
    </source>
</evidence>
<evidence type="ECO:0000313" key="8">
    <source>
        <dbReference type="EMBL" id="TNY20348.1"/>
    </source>
</evidence>
<feature type="transmembrane region" description="Helical" evidence="7">
    <location>
        <begin position="337"/>
        <end position="364"/>
    </location>
</feature>
<feature type="transmembrane region" description="Helical" evidence="7">
    <location>
        <begin position="497"/>
        <end position="520"/>
    </location>
</feature>
<feature type="transmembrane region" description="Helical" evidence="7">
    <location>
        <begin position="566"/>
        <end position="585"/>
    </location>
</feature>
<evidence type="ECO:0000256" key="5">
    <source>
        <dbReference type="ARBA" id="ARBA00022989"/>
    </source>
</evidence>
<dbReference type="GO" id="GO:0016020">
    <property type="term" value="C:membrane"/>
    <property type="evidence" value="ECO:0007669"/>
    <property type="project" value="UniProtKB-SubCell"/>
</dbReference>
<dbReference type="Proteomes" id="UP000311382">
    <property type="component" value="Unassembled WGS sequence"/>
</dbReference>
<dbReference type="PANTHER" id="PTHR10766:SF111">
    <property type="entry name" value="TRANSMEMBRANE 9 SUPERFAMILY MEMBER 2"/>
    <property type="match status" value="1"/>
</dbReference>
<organism evidence="8 9">
    <name type="scientific">Rhodotorula diobovata</name>
    <dbReference type="NCBI Taxonomy" id="5288"/>
    <lineage>
        <taxon>Eukaryota</taxon>
        <taxon>Fungi</taxon>
        <taxon>Dikarya</taxon>
        <taxon>Basidiomycota</taxon>
        <taxon>Pucciniomycotina</taxon>
        <taxon>Microbotryomycetes</taxon>
        <taxon>Sporidiobolales</taxon>
        <taxon>Sporidiobolaceae</taxon>
        <taxon>Rhodotorula</taxon>
    </lineage>
</organism>
<evidence type="ECO:0000256" key="7">
    <source>
        <dbReference type="RuleBase" id="RU363079"/>
    </source>
</evidence>
<dbReference type="AlphaFoldDB" id="A0A5C5FTW1"/>
<proteinExistence type="inferred from homology"/>
<feature type="transmembrane region" description="Helical" evidence="7">
    <location>
        <begin position="370"/>
        <end position="396"/>
    </location>
</feature>
<accession>A0A5C5FTW1</accession>
<comment type="caution">
    <text evidence="8">The sequence shown here is derived from an EMBL/GenBank/DDBJ whole genome shotgun (WGS) entry which is preliminary data.</text>
</comment>
<dbReference type="InterPro" id="IPR004240">
    <property type="entry name" value="EMP70"/>
</dbReference>
<dbReference type="PANTHER" id="PTHR10766">
    <property type="entry name" value="TRANSMEMBRANE 9 SUPERFAMILY PROTEIN"/>
    <property type="match status" value="1"/>
</dbReference>
<keyword evidence="6 7" id="KW-0472">Membrane</keyword>
<evidence type="ECO:0000313" key="9">
    <source>
        <dbReference type="Proteomes" id="UP000311382"/>
    </source>
</evidence>
<evidence type="ECO:0000256" key="6">
    <source>
        <dbReference type="ARBA" id="ARBA00023136"/>
    </source>
</evidence>
<feature type="transmembrane region" description="Helical" evidence="7">
    <location>
        <begin position="408"/>
        <end position="431"/>
    </location>
</feature>
<evidence type="ECO:0000256" key="1">
    <source>
        <dbReference type="ARBA" id="ARBA00004141"/>
    </source>
</evidence>
<dbReference type="SUPFAM" id="SSF103473">
    <property type="entry name" value="MFS general substrate transporter"/>
    <property type="match status" value="1"/>
</dbReference>
<name>A0A5C5FTW1_9BASI</name>
<comment type="subcellular location">
    <subcellularLocation>
        <location evidence="1">Membrane</location>
        <topology evidence="1">Multi-pass membrane protein</topology>
    </subcellularLocation>
</comment>
<sequence length="636" mass="69815">MLLSRLSWTGLLLALPARAFYLPGASPHSYRDGEQVALLVNAVGPRYGEGETAIVPYDAYDERIGFCRPASPHSVPLSLGSALFGERLWNSDFDLRVRQNTTCQTLCTTTLTDRQLHFLPTLIGSHSHHWLVDGLPAAEMRRTADGELFYSPGFPVGRAVRDRSTKTGPRSELNNHWNIILEYHPRPKEGNNRIVGVVVWPQSIDSLRGRGSEPDCSVEAPLVLATGGEQRVAYTYSVTWRESATPWATRWDTYLRILTPRIHVLALFNSFVICGFLCLLVGIVLLRVLSRDIKRYNALASYDLDLDHGAGDSAVDDDSGWKVLHGEVFRAPKYRMWLCITVGTGAQMAAMCGVTLFFATLGFLNPSNRGALSTTMVVCWTLFGSIAGYTSSRLYLSMNGDAIRKNIIYTALVFPAALYAFLLFLDAFLIGLGSAGAVPVGTFLAIGALWSGINVPLTIVGGWMGVKKGPLNVPVRVNQIPRQVPPLPWWLKPVPSALLAGVLPFGAGFIEISQIARAIFGSKLYYAFGFLCLASAIVGVTAALTTVLFAYFHLCAEDYRWHWRSFLAGAGSSFYIFAYGLLYWASKLHLPGFANKVLYLGYLALVSGLSGIVTGTIGFAATWGFLRVIYSRIRVD</sequence>
<feature type="transmembrane region" description="Helical" evidence="7">
    <location>
        <begin position="443"/>
        <end position="466"/>
    </location>
</feature>
<dbReference type="OrthoDB" id="1666796at2759"/>
<dbReference type="GO" id="GO:0007034">
    <property type="term" value="P:vacuolar transport"/>
    <property type="evidence" value="ECO:0007669"/>
    <property type="project" value="TreeGrafter"/>
</dbReference>
<gene>
    <name evidence="8" type="ORF">DMC30DRAFT_397913</name>
</gene>
<dbReference type="GO" id="GO:0005737">
    <property type="term" value="C:cytoplasm"/>
    <property type="evidence" value="ECO:0007669"/>
    <property type="project" value="UniProtKB-ARBA"/>
</dbReference>
<reference evidence="8 9" key="1">
    <citation type="submission" date="2019-03" db="EMBL/GenBank/DDBJ databases">
        <title>Rhodosporidium diobovatum UCD-FST 08-225 genome sequencing, assembly, and annotation.</title>
        <authorList>
            <person name="Fakankun I.U."/>
            <person name="Fristensky B."/>
            <person name="Levin D.B."/>
        </authorList>
    </citation>
    <scope>NUCLEOTIDE SEQUENCE [LARGE SCALE GENOMIC DNA]</scope>
    <source>
        <strain evidence="8 9">UCD-FST 08-225</strain>
    </source>
</reference>
<keyword evidence="4 7" id="KW-0732">Signal</keyword>
<feature type="signal peptide" evidence="7">
    <location>
        <begin position="1"/>
        <end position="19"/>
    </location>
</feature>
<evidence type="ECO:0000256" key="2">
    <source>
        <dbReference type="ARBA" id="ARBA00005227"/>
    </source>
</evidence>
<dbReference type="Pfam" id="PF02990">
    <property type="entry name" value="EMP70"/>
    <property type="match status" value="1"/>
</dbReference>
<evidence type="ECO:0000256" key="3">
    <source>
        <dbReference type="ARBA" id="ARBA00022692"/>
    </source>
</evidence>
<dbReference type="InterPro" id="IPR036259">
    <property type="entry name" value="MFS_trans_sf"/>
</dbReference>
<comment type="similarity">
    <text evidence="2 7">Belongs to the nonaspanin (TM9SF) (TC 9.A.2) family.</text>
</comment>
<dbReference type="EMBL" id="SOZI01000069">
    <property type="protein sequence ID" value="TNY20348.1"/>
    <property type="molecule type" value="Genomic_DNA"/>
</dbReference>
<feature type="chain" id="PRO_5023155509" description="Transmembrane 9 superfamily member" evidence="7">
    <location>
        <begin position="20"/>
        <end position="636"/>
    </location>
</feature>
<feature type="transmembrane region" description="Helical" evidence="7">
    <location>
        <begin position="264"/>
        <end position="286"/>
    </location>
</feature>
<feature type="transmembrane region" description="Helical" evidence="7">
    <location>
        <begin position="526"/>
        <end position="554"/>
    </location>
</feature>
<dbReference type="STRING" id="5288.A0A5C5FTW1"/>
<feature type="transmembrane region" description="Helical" evidence="7">
    <location>
        <begin position="597"/>
        <end position="626"/>
    </location>
</feature>